<dbReference type="Gene3D" id="3.30.530.20">
    <property type="match status" value="1"/>
</dbReference>
<name>A0AAD5LWT7_PARTN</name>
<evidence type="ECO:0000313" key="1">
    <source>
        <dbReference type="EMBL" id="KAJ1346910.1"/>
    </source>
</evidence>
<protein>
    <submittedName>
        <fullName evidence="1">Uncharacterized protein</fullName>
    </submittedName>
</protein>
<dbReference type="EMBL" id="JAHQIW010000239">
    <property type="protein sequence ID" value="KAJ1346910.1"/>
    <property type="molecule type" value="Genomic_DNA"/>
</dbReference>
<dbReference type="InterPro" id="IPR023393">
    <property type="entry name" value="START-like_dom_sf"/>
</dbReference>
<gene>
    <name evidence="1" type="ORF">KIN20_001836</name>
</gene>
<reference evidence="1" key="1">
    <citation type="submission" date="2021-06" db="EMBL/GenBank/DDBJ databases">
        <title>Parelaphostrongylus tenuis whole genome reference sequence.</title>
        <authorList>
            <person name="Garwood T.J."/>
            <person name="Larsen P.A."/>
            <person name="Fountain-Jones N.M."/>
            <person name="Garbe J.R."/>
            <person name="Macchietto M.G."/>
            <person name="Kania S.A."/>
            <person name="Gerhold R.W."/>
            <person name="Richards J.E."/>
            <person name="Wolf T.M."/>
        </authorList>
    </citation>
    <scope>NUCLEOTIDE SEQUENCE</scope>
    <source>
        <strain evidence="1">MNPRO001-30</strain>
        <tissue evidence="1">Meninges</tissue>
    </source>
</reference>
<comment type="caution">
    <text evidence="1">The sequence shown here is derived from an EMBL/GenBank/DDBJ whole genome shotgun (WGS) entry which is preliminary data.</text>
</comment>
<accession>A0AAD5LWT7</accession>
<dbReference type="SUPFAM" id="SSF55961">
    <property type="entry name" value="Bet v1-like"/>
    <property type="match status" value="1"/>
</dbReference>
<keyword evidence="2" id="KW-1185">Reference proteome</keyword>
<dbReference type="Proteomes" id="UP001196413">
    <property type="component" value="Unassembled WGS sequence"/>
</dbReference>
<sequence>MKFTVEGREQQLAVKFEQKYGDAFKSACDAMGKALEIIRSPDFIDRETWKVVSSIDHVTVHSKDINGLRCFAAKTNVDVPAYTLCEWHWNHLASVNDFKNTMKSSWTAQKLSDNIDLAHEYFYKNSNGNASNSAPRSFTLRISYDDDDGQN</sequence>
<organism evidence="1 2">
    <name type="scientific">Parelaphostrongylus tenuis</name>
    <name type="common">Meningeal worm</name>
    <dbReference type="NCBI Taxonomy" id="148309"/>
    <lineage>
        <taxon>Eukaryota</taxon>
        <taxon>Metazoa</taxon>
        <taxon>Ecdysozoa</taxon>
        <taxon>Nematoda</taxon>
        <taxon>Chromadorea</taxon>
        <taxon>Rhabditida</taxon>
        <taxon>Rhabditina</taxon>
        <taxon>Rhabditomorpha</taxon>
        <taxon>Strongyloidea</taxon>
        <taxon>Metastrongylidae</taxon>
        <taxon>Parelaphostrongylus</taxon>
    </lineage>
</organism>
<dbReference type="AlphaFoldDB" id="A0AAD5LWT7"/>
<evidence type="ECO:0000313" key="2">
    <source>
        <dbReference type="Proteomes" id="UP001196413"/>
    </source>
</evidence>
<proteinExistence type="predicted"/>